<feature type="transmembrane region" description="Helical" evidence="1">
    <location>
        <begin position="197"/>
        <end position="222"/>
    </location>
</feature>
<keyword evidence="1" id="KW-1133">Transmembrane helix</keyword>
<keyword evidence="3" id="KW-1185">Reference proteome</keyword>
<evidence type="ECO:0008006" key="4">
    <source>
        <dbReference type="Google" id="ProtNLM"/>
    </source>
</evidence>
<dbReference type="InParanoid" id="A0A263D8J0"/>
<name>A0A263D8J0_9PSEU</name>
<accession>A0A263D8J0</accession>
<organism evidence="2 3">
    <name type="scientific">Amycolatopsis antarctica</name>
    <dbReference type="NCBI Taxonomy" id="1854586"/>
    <lineage>
        <taxon>Bacteria</taxon>
        <taxon>Bacillati</taxon>
        <taxon>Actinomycetota</taxon>
        <taxon>Actinomycetes</taxon>
        <taxon>Pseudonocardiales</taxon>
        <taxon>Pseudonocardiaceae</taxon>
        <taxon>Amycolatopsis</taxon>
    </lineage>
</organism>
<feature type="transmembrane region" description="Helical" evidence="1">
    <location>
        <begin position="276"/>
        <end position="303"/>
    </location>
</feature>
<feature type="transmembrane region" description="Helical" evidence="1">
    <location>
        <begin position="234"/>
        <end position="255"/>
    </location>
</feature>
<keyword evidence="1" id="KW-0812">Transmembrane</keyword>
<gene>
    <name evidence="2" type="ORF">CFN78_00160</name>
</gene>
<dbReference type="EMBL" id="NKYE01000001">
    <property type="protein sequence ID" value="OZM74701.1"/>
    <property type="molecule type" value="Genomic_DNA"/>
</dbReference>
<protein>
    <recommendedName>
        <fullName evidence="4">5,10-methylene-tetrahydrofolate dehydrogenase</fullName>
    </recommendedName>
</protein>
<evidence type="ECO:0000313" key="2">
    <source>
        <dbReference type="EMBL" id="OZM74701.1"/>
    </source>
</evidence>
<keyword evidence="1" id="KW-0472">Membrane</keyword>
<feature type="transmembrane region" description="Helical" evidence="1">
    <location>
        <begin position="318"/>
        <end position="339"/>
    </location>
</feature>
<evidence type="ECO:0000313" key="3">
    <source>
        <dbReference type="Proteomes" id="UP000242444"/>
    </source>
</evidence>
<proteinExistence type="predicted"/>
<dbReference type="AlphaFoldDB" id="A0A263D8J0"/>
<evidence type="ECO:0000256" key="1">
    <source>
        <dbReference type="SAM" id="Phobius"/>
    </source>
</evidence>
<dbReference type="RefSeq" id="WP_094860487.1">
    <property type="nucleotide sequence ID" value="NZ_NKYE01000001.1"/>
</dbReference>
<dbReference type="Proteomes" id="UP000242444">
    <property type="component" value="Unassembled WGS sequence"/>
</dbReference>
<sequence length="369" mass="40104">MGTNDRPIILGLVTDPDLPRRVADRLAEELPRRYTDAQITVEVVCDEVTAGLHSAGKILDATRERRRDGGWDYAICLTDLPVRHRDRPVLAHADVRGRVGVVSLPALGGMQPFRRAGQIVRQLLDELAAPEGEPAGGEARARHMHGLGSPLTHLLVPIRREAADNETDVGVRYSTTRVRGRLRLVSGMVRTNRPWRLVFGLSSAFAAAVATSVFGLTSSTVWQIGDQLGTGRHIVAAVVSVGLLVFWLVAAHSLWERPGPDGVPDREQAWLYNASTILTLLLGVGFLYAILFVVNLGVAAFLVPEAFLSSTLGHPVGWTAYLTLSWGFTTMGIVAGALGSSLESDEAVRQAAYGYREQQRRRAHSAEKS</sequence>
<comment type="caution">
    <text evidence="2">The sequence shown here is derived from an EMBL/GenBank/DDBJ whole genome shotgun (WGS) entry which is preliminary data.</text>
</comment>
<reference evidence="2 3" key="1">
    <citation type="submission" date="2017-07" db="EMBL/GenBank/DDBJ databases">
        <title>Amycolatopsis antarcticus sp. nov., isolated from the surface of an Antarcticus brown macroalga.</title>
        <authorList>
            <person name="Wang J."/>
            <person name="Leiva S."/>
            <person name="Huang J."/>
            <person name="Huang Y."/>
        </authorList>
    </citation>
    <scope>NUCLEOTIDE SEQUENCE [LARGE SCALE GENOMIC DNA]</scope>
    <source>
        <strain evidence="2 3">AU-G6</strain>
    </source>
</reference>
<dbReference type="OrthoDB" id="8477132at2"/>